<dbReference type="GO" id="GO:0016787">
    <property type="term" value="F:hydrolase activity"/>
    <property type="evidence" value="ECO:0007669"/>
    <property type="project" value="UniProtKB-KW"/>
</dbReference>
<dbReference type="InterPro" id="IPR000073">
    <property type="entry name" value="AB_hydrolase_1"/>
</dbReference>
<accession>A0A2M9CEF2</accession>
<keyword evidence="1" id="KW-0378">Hydrolase</keyword>
<protein>
    <submittedName>
        <fullName evidence="3">Pimeloyl-ACP methyl ester carboxylesterase</fullName>
    </submittedName>
</protein>
<proteinExistence type="predicted"/>
<dbReference type="InterPro" id="IPR000639">
    <property type="entry name" value="Epox_hydrolase-like"/>
</dbReference>
<keyword evidence="4" id="KW-1185">Reference proteome</keyword>
<feature type="domain" description="AB hydrolase-1" evidence="2">
    <location>
        <begin position="42"/>
        <end position="293"/>
    </location>
</feature>
<evidence type="ECO:0000259" key="2">
    <source>
        <dbReference type="Pfam" id="PF12697"/>
    </source>
</evidence>
<dbReference type="Gene3D" id="3.40.50.1820">
    <property type="entry name" value="alpha/beta hydrolase"/>
    <property type="match status" value="1"/>
</dbReference>
<organism evidence="3 4">
    <name type="scientific">Sediminihabitans luteus</name>
    <dbReference type="NCBI Taxonomy" id="1138585"/>
    <lineage>
        <taxon>Bacteria</taxon>
        <taxon>Bacillati</taxon>
        <taxon>Actinomycetota</taxon>
        <taxon>Actinomycetes</taxon>
        <taxon>Micrococcales</taxon>
        <taxon>Cellulomonadaceae</taxon>
        <taxon>Sediminihabitans</taxon>
    </lineage>
</organism>
<dbReference type="SUPFAM" id="SSF53474">
    <property type="entry name" value="alpha/beta-Hydrolases"/>
    <property type="match status" value="1"/>
</dbReference>
<comment type="caution">
    <text evidence="3">The sequence shown here is derived from an EMBL/GenBank/DDBJ whole genome shotgun (WGS) entry which is preliminary data.</text>
</comment>
<dbReference type="PRINTS" id="PR00412">
    <property type="entry name" value="EPOXHYDRLASE"/>
</dbReference>
<sequence>MIADYTSALHDGPWHHELVPANGARFHAAVCEPAEPRPAPLVVLLHTFPQYWWAWRHQLPAIAAAGYRVAAIDLRGNGASDKPPLGYDTPMRTRDVAGVVRSLGADRAVVVGHGTGGTVAWAMAALQPAVTAGVAALAAPHPARLHVSGRRVLTRVARRHLAFAQVPGVPERALAHGDLVDRLLDDGAVVPFERDVVETYRTALRIPFAAHGALEGARWPVRSLSVPSGRRFTGSMRRRIDVPALLAIGEHDPFVRRRGVDTDAAALARHLRIEEVPGVGHYLPEEAPDAVSALLVDWLDDVTSRPGPRAA</sequence>
<evidence type="ECO:0000313" key="3">
    <source>
        <dbReference type="EMBL" id="PJJ70304.1"/>
    </source>
</evidence>
<name>A0A2M9CEF2_9CELL</name>
<gene>
    <name evidence="3" type="ORF">CLV28_2135</name>
</gene>
<dbReference type="OrthoDB" id="2987348at2"/>
<dbReference type="RefSeq" id="WP_100423297.1">
    <property type="nucleotide sequence ID" value="NZ_BOOX01000001.1"/>
</dbReference>
<evidence type="ECO:0000256" key="1">
    <source>
        <dbReference type="ARBA" id="ARBA00022801"/>
    </source>
</evidence>
<dbReference type="EMBL" id="PGFE01000003">
    <property type="protein sequence ID" value="PJJ70304.1"/>
    <property type="molecule type" value="Genomic_DNA"/>
</dbReference>
<dbReference type="Proteomes" id="UP000231693">
    <property type="component" value="Unassembled WGS sequence"/>
</dbReference>
<dbReference type="InterPro" id="IPR029058">
    <property type="entry name" value="AB_hydrolase_fold"/>
</dbReference>
<evidence type="ECO:0000313" key="4">
    <source>
        <dbReference type="Proteomes" id="UP000231693"/>
    </source>
</evidence>
<dbReference type="PANTHER" id="PTHR43329">
    <property type="entry name" value="EPOXIDE HYDROLASE"/>
    <property type="match status" value="1"/>
</dbReference>
<dbReference type="AlphaFoldDB" id="A0A2M9CEF2"/>
<dbReference type="Pfam" id="PF12697">
    <property type="entry name" value="Abhydrolase_6"/>
    <property type="match status" value="1"/>
</dbReference>
<reference evidence="3 4" key="1">
    <citation type="submission" date="2017-11" db="EMBL/GenBank/DDBJ databases">
        <title>Genomic Encyclopedia of Archaeal and Bacterial Type Strains, Phase II (KMG-II): From Individual Species to Whole Genera.</title>
        <authorList>
            <person name="Goeker M."/>
        </authorList>
    </citation>
    <scope>NUCLEOTIDE SEQUENCE [LARGE SCALE GENOMIC DNA]</scope>
    <source>
        <strain evidence="3 4">DSM 25478</strain>
    </source>
</reference>